<dbReference type="RefSeq" id="WP_312898002.1">
    <property type="nucleotide sequence ID" value="NZ_BAAALP010000005.1"/>
</dbReference>
<keyword evidence="1" id="KW-0285">Flavoprotein</keyword>
<dbReference type="AlphaFoldDB" id="A0A7W3LQS5"/>
<dbReference type="Proteomes" id="UP000572680">
    <property type="component" value="Unassembled WGS sequence"/>
</dbReference>
<evidence type="ECO:0000256" key="2">
    <source>
        <dbReference type="ARBA" id="ARBA00023002"/>
    </source>
</evidence>
<dbReference type="EMBL" id="JACJIA010000005">
    <property type="protein sequence ID" value="MBA8952534.1"/>
    <property type="molecule type" value="Genomic_DNA"/>
</dbReference>
<dbReference type="PRINTS" id="PR00469">
    <property type="entry name" value="PNDRDTASEII"/>
</dbReference>
<dbReference type="InterPro" id="IPR050097">
    <property type="entry name" value="Ferredoxin-NADP_redctase_2"/>
</dbReference>
<dbReference type="InterPro" id="IPR023753">
    <property type="entry name" value="FAD/NAD-binding_dom"/>
</dbReference>
<evidence type="ECO:0000259" key="4">
    <source>
        <dbReference type="Pfam" id="PF07992"/>
    </source>
</evidence>
<dbReference type="InterPro" id="IPR036188">
    <property type="entry name" value="FAD/NAD-bd_sf"/>
</dbReference>
<accession>A0A7W3LQS5</accession>
<keyword evidence="2" id="KW-0560">Oxidoreductase</keyword>
<comment type="caution">
    <text evidence="5">The sequence shown here is derived from an EMBL/GenBank/DDBJ whole genome shotgun (WGS) entry which is preliminary data.</text>
</comment>
<evidence type="ECO:0000256" key="1">
    <source>
        <dbReference type="ARBA" id="ARBA00022630"/>
    </source>
</evidence>
<dbReference type="PRINTS" id="PR00368">
    <property type="entry name" value="FADPNR"/>
</dbReference>
<evidence type="ECO:0000256" key="3">
    <source>
        <dbReference type="ARBA" id="ARBA00048132"/>
    </source>
</evidence>
<organism evidence="5 6">
    <name type="scientific">Actinomadura namibiensis</name>
    <dbReference type="NCBI Taxonomy" id="182080"/>
    <lineage>
        <taxon>Bacteria</taxon>
        <taxon>Bacillati</taxon>
        <taxon>Actinomycetota</taxon>
        <taxon>Actinomycetes</taxon>
        <taxon>Streptosporangiales</taxon>
        <taxon>Thermomonosporaceae</taxon>
        <taxon>Actinomadura</taxon>
    </lineage>
</organism>
<protein>
    <submittedName>
        <fullName evidence="5">Thioredoxin reductase</fullName>
    </submittedName>
</protein>
<dbReference type="Pfam" id="PF07992">
    <property type="entry name" value="Pyr_redox_2"/>
    <property type="match status" value="1"/>
</dbReference>
<comment type="catalytic activity">
    <reaction evidence="3">
        <text>[thioredoxin]-dithiol + NADP(+) = [thioredoxin]-disulfide + NADPH + H(+)</text>
        <dbReference type="Rhea" id="RHEA:20345"/>
        <dbReference type="Rhea" id="RHEA-COMP:10698"/>
        <dbReference type="Rhea" id="RHEA-COMP:10700"/>
        <dbReference type="ChEBI" id="CHEBI:15378"/>
        <dbReference type="ChEBI" id="CHEBI:29950"/>
        <dbReference type="ChEBI" id="CHEBI:50058"/>
        <dbReference type="ChEBI" id="CHEBI:57783"/>
        <dbReference type="ChEBI" id="CHEBI:58349"/>
        <dbReference type="EC" id="1.8.1.9"/>
    </reaction>
</comment>
<dbReference type="GO" id="GO:0004791">
    <property type="term" value="F:thioredoxin-disulfide reductase (NADPH) activity"/>
    <property type="evidence" value="ECO:0007669"/>
    <property type="project" value="UniProtKB-EC"/>
</dbReference>
<name>A0A7W3LQS5_ACTNM</name>
<proteinExistence type="predicted"/>
<feature type="domain" description="FAD/NAD(P)-binding" evidence="4">
    <location>
        <begin position="10"/>
        <end position="287"/>
    </location>
</feature>
<reference evidence="5 6" key="1">
    <citation type="submission" date="2020-08" db="EMBL/GenBank/DDBJ databases">
        <title>Genomic Encyclopedia of Type Strains, Phase IV (KMG-IV): sequencing the most valuable type-strain genomes for metagenomic binning, comparative biology and taxonomic classification.</title>
        <authorList>
            <person name="Goeker M."/>
        </authorList>
    </citation>
    <scope>NUCLEOTIDE SEQUENCE [LARGE SCALE GENOMIC DNA]</scope>
    <source>
        <strain evidence="5 6">DSM 44197</strain>
    </source>
</reference>
<evidence type="ECO:0000313" key="5">
    <source>
        <dbReference type="EMBL" id="MBA8952534.1"/>
    </source>
</evidence>
<gene>
    <name evidence="5" type="ORF">HNR61_004180</name>
</gene>
<sequence length="347" mass="36374">MSRATSEQVMDAVVIGGGAAGLSAAVALSRFRRHVVAVDAGQPRNAPAEGVHNYLSRDGMPPAELLAAGRRELAGYGGQVVEGTVVAARRADEGFAVELADGRALRARRLLVATGVVDGLPDVPGMRERWGRDVLHCPYCHGWEARDRAIVVYGTNPMAAHAAQMWRQLSDDVTLVLEPGTRLRPEQAEELAARGVEVTDGPITELLTEGDRLTGARLADGRVLPCTALAVGTRLEARADFLSGLGLEPVEHRMGDAVMGTRVEADATGATPVPGVFVAGNAADPFGQVIGSAAAGLTAAGALNASLIAEEVERAVAEHRARSEEPFSARIEAEVSERVVGARRHGL</sequence>
<dbReference type="SUPFAM" id="SSF51905">
    <property type="entry name" value="FAD/NAD(P)-binding domain"/>
    <property type="match status" value="1"/>
</dbReference>
<evidence type="ECO:0000313" key="6">
    <source>
        <dbReference type="Proteomes" id="UP000572680"/>
    </source>
</evidence>
<dbReference type="Gene3D" id="3.50.50.60">
    <property type="entry name" value="FAD/NAD(P)-binding domain"/>
    <property type="match status" value="2"/>
</dbReference>
<dbReference type="PANTHER" id="PTHR48105">
    <property type="entry name" value="THIOREDOXIN REDUCTASE 1-RELATED-RELATED"/>
    <property type="match status" value="1"/>
</dbReference>
<keyword evidence="6" id="KW-1185">Reference proteome</keyword>